<dbReference type="InterPro" id="IPR055442">
    <property type="entry name" value="Beta-prop_EML-like_2nd"/>
</dbReference>
<feature type="coiled-coil region" evidence="4">
    <location>
        <begin position="926"/>
        <end position="1079"/>
    </location>
</feature>
<keyword evidence="7" id="KW-1185">Reference proteome</keyword>
<feature type="domain" description="EML-like second beta-propeller" evidence="6">
    <location>
        <begin position="431"/>
        <end position="704"/>
    </location>
</feature>
<reference evidence="7" key="1">
    <citation type="submission" date="2022-06" db="EMBL/GenBank/DDBJ databases">
        <authorList>
            <person name="Berger JAMES D."/>
            <person name="Berger JAMES D."/>
        </authorList>
    </citation>
    <scope>NUCLEOTIDE SEQUENCE [LARGE SCALE GENOMIC DNA]</scope>
</reference>
<accession>A0AA85GB95</accession>
<dbReference type="SUPFAM" id="SSF50978">
    <property type="entry name" value="WD40 repeat-like"/>
    <property type="match status" value="2"/>
</dbReference>
<keyword evidence="2" id="KW-0677">Repeat</keyword>
<evidence type="ECO:0000259" key="6">
    <source>
        <dbReference type="Pfam" id="PF23414"/>
    </source>
</evidence>
<dbReference type="Proteomes" id="UP000050792">
    <property type="component" value="Unassembled WGS sequence"/>
</dbReference>
<dbReference type="InterPro" id="IPR036322">
    <property type="entry name" value="WD40_repeat_dom_sf"/>
</dbReference>
<dbReference type="SMART" id="SM00320">
    <property type="entry name" value="WD40"/>
    <property type="match status" value="9"/>
</dbReference>
<dbReference type="InterPro" id="IPR052993">
    <property type="entry name" value="CFA-57"/>
</dbReference>
<sequence>MAAVASLKHIFGYRTGISGSIVFLDDQTIVYPCGSNLVLYNLEQKTQKFIAGLEKSEGMTALAISPNRRYIALSEKTLDKPVVTVYDVHTLRKKKSLHTSDNHSNEFVSIAFSPDSKYLAVQSGSPEWILTYWSWEKPKQLASVKTSTSNPIKQISFSPQDCTLICVVGTDIIRLYRYGENNLKTYGINKVEPRNFLCHTWIGGEKIVAGTEDGRWILVENGESKLEYNISAINEKNWGYQENKDITQIKTSITALASTSKGLLVASSSGIVYWFEHITVDQKLRQQSQQQNDKQQHDKHEKKPITSTNLATKSTTNQTTISSSSLKDEYQLLASVCLPEDLIVNKDSDCNIIPIITQLQINPSEDLLIAATNTHQLYQFNLNNIDTNIKNSELAVKNDDINGINKEQYNPSETVKFIPVSQLFHNGQIIGMDVCLRKPLIVTCATDRTVRIWNFETNDLELIKQYAEEVYSVALHPFGLFILIGFSDKLRLMNILIDDLRIFHEFTIRSCRECAFSNGGHLIGAVNGNVIQIYSTTTFDNLINLKGHNGKIRSIIWSDDDYKLISCGLDGAVYEWDTQKGTRINENVLKSCSYTSVAVSQDAKTVYAVGSDKTLKEISDSQIIHEIQSNDQLFTTVTISRSNRMLFCGCQNGLIRSYQMPLTDHSNYQDYIGHSDNITKMKMALFDEYLITVSNDCSIIIWNIQERDARSNKTDKENIWMEEILITKSDLEEKNSIMNELKTRIEELKLENDYQLRIKDINYNERIKELTEKFIQEMETLKNKNQLLKLEKDNNQLNYNNQLNNLLNKQNNDIQQLQLLSNQKLINEYNKYNELQLNTKNNEINYEKQLNNIQLNHENLLNNTINNYELKLNKKNQKINELLNQLKQQLNDHNLIKSLIEQINDQEILQLIIKYKKLFNNELNLNKKLKNDLNLIQKQLINLQKIIDQLNLDKNKYNIEINKLNNIIFNLEKDLHNLHKDIQERDDTIQDKEKRILDLKKKNQELEKFKYVLDYKIKELKQQIEPRENDIKNYKEQIQEMETELQRFHKQNDQLEINITELKQKYKSVENELKHERQSTRDVESIVRRLKTDLFNVVGLIQEPKQLKAGILALYKKHIHEDMNIQLPIAVDATADADIQKEFFRQREHLERSVAGLRQKLARDSEMHRSDYVRIMQENVTLIQEIDNLRSELKLSRNHIHNLEAILGLNRKNGYQTKQLLIQLNKSNLDPIQQSNYDQLQYTIKAQQDFIHTLQMKLNQTIQGDNTKDLLKELQLAIHSERTKSSSSSSSLSPTSSSSSSSPVTMTTNVIQSKPYSGSKILPPINHNNNNNNRSIIESTDQKTFKSA</sequence>
<organism evidence="7 8">
    <name type="scientific">Schistosoma rodhaini</name>
    <dbReference type="NCBI Taxonomy" id="6188"/>
    <lineage>
        <taxon>Eukaryota</taxon>
        <taxon>Metazoa</taxon>
        <taxon>Spiralia</taxon>
        <taxon>Lophotrochozoa</taxon>
        <taxon>Platyhelminthes</taxon>
        <taxon>Trematoda</taxon>
        <taxon>Digenea</taxon>
        <taxon>Strigeidida</taxon>
        <taxon>Schistosomatoidea</taxon>
        <taxon>Schistosomatidae</taxon>
        <taxon>Schistosoma</taxon>
    </lineage>
</organism>
<dbReference type="PROSITE" id="PS50294">
    <property type="entry name" value="WD_REPEATS_REGION"/>
    <property type="match status" value="1"/>
</dbReference>
<dbReference type="Pfam" id="PF23414">
    <property type="entry name" value="Beta-prop_EML_2"/>
    <property type="match status" value="1"/>
</dbReference>
<keyword evidence="1 3" id="KW-0853">WD repeat</keyword>
<name>A0AA85GB95_9TREM</name>
<feature type="coiled-coil region" evidence="4">
    <location>
        <begin position="1172"/>
        <end position="1206"/>
    </location>
</feature>
<keyword evidence="4" id="KW-0175">Coiled coil</keyword>
<dbReference type="WBParaSite" id="SRDH1_81240.1">
    <property type="protein sequence ID" value="SRDH1_81240.1"/>
    <property type="gene ID" value="SRDH1_81240"/>
</dbReference>
<evidence type="ECO:0000313" key="7">
    <source>
        <dbReference type="Proteomes" id="UP000050792"/>
    </source>
</evidence>
<proteinExistence type="predicted"/>
<reference evidence="8" key="2">
    <citation type="submission" date="2023-11" db="UniProtKB">
        <authorList>
            <consortium name="WormBaseParasite"/>
        </authorList>
    </citation>
    <scope>IDENTIFICATION</scope>
</reference>
<dbReference type="FunFam" id="2.130.10.10:FF:000271">
    <property type="entry name" value="cilia- and flagella-associated protein 57"/>
    <property type="match status" value="1"/>
</dbReference>
<feature type="region of interest" description="Disordered" evidence="5">
    <location>
        <begin position="285"/>
        <end position="318"/>
    </location>
</feature>
<feature type="compositionally biased region" description="Polar residues" evidence="5">
    <location>
        <begin position="1303"/>
        <end position="1316"/>
    </location>
</feature>
<dbReference type="Gene3D" id="2.130.10.10">
    <property type="entry name" value="YVTN repeat-like/Quinoprotein amine dehydrogenase"/>
    <property type="match status" value="2"/>
</dbReference>
<feature type="compositionally biased region" description="Basic and acidic residues" evidence="5">
    <location>
        <begin position="294"/>
        <end position="304"/>
    </location>
</feature>
<evidence type="ECO:0000256" key="5">
    <source>
        <dbReference type="SAM" id="MobiDB-lite"/>
    </source>
</evidence>
<evidence type="ECO:0000313" key="8">
    <source>
        <dbReference type="WBParaSite" id="SRDH1_81240.1"/>
    </source>
</evidence>
<dbReference type="PANTHER" id="PTHR32215:SF0">
    <property type="entry name" value="CILIA- AND FLAGELLA-ASSOCIATED PROTEIN 57"/>
    <property type="match status" value="1"/>
</dbReference>
<dbReference type="PROSITE" id="PS00678">
    <property type="entry name" value="WD_REPEATS_1"/>
    <property type="match status" value="2"/>
</dbReference>
<protein>
    <recommendedName>
        <fullName evidence="6">EML-like second beta-propeller domain-containing protein</fullName>
    </recommendedName>
</protein>
<feature type="repeat" description="WD" evidence="3">
    <location>
        <begin position="425"/>
        <end position="463"/>
    </location>
</feature>
<dbReference type="InterPro" id="IPR019775">
    <property type="entry name" value="WD40_repeat_CS"/>
</dbReference>
<evidence type="ECO:0000256" key="2">
    <source>
        <dbReference type="ARBA" id="ARBA00022737"/>
    </source>
</evidence>
<dbReference type="Gene3D" id="1.10.287.1490">
    <property type="match status" value="1"/>
</dbReference>
<feature type="compositionally biased region" description="Low complexity" evidence="5">
    <location>
        <begin position="1285"/>
        <end position="1302"/>
    </location>
</feature>
<evidence type="ECO:0000256" key="4">
    <source>
        <dbReference type="SAM" id="Coils"/>
    </source>
</evidence>
<evidence type="ECO:0000256" key="1">
    <source>
        <dbReference type="ARBA" id="ARBA00022574"/>
    </source>
</evidence>
<feature type="coiled-coil region" evidence="4">
    <location>
        <begin position="731"/>
        <end position="896"/>
    </location>
</feature>
<dbReference type="InterPro" id="IPR015943">
    <property type="entry name" value="WD40/YVTN_repeat-like_dom_sf"/>
</dbReference>
<evidence type="ECO:0000256" key="3">
    <source>
        <dbReference type="PROSITE-ProRule" id="PRU00221"/>
    </source>
</evidence>
<feature type="region of interest" description="Disordered" evidence="5">
    <location>
        <begin position="1282"/>
        <end position="1348"/>
    </location>
</feature>
<dbReference type="PROSITE" id="PS50082">
    <property type="entry name" value="WD_REPEATS_2"/>
    <property type="match status" value="3"/>
</dbReference>
<feature type="repeat" description="WD" evidence="3">
    <location>
        <begin position="545"/>
        <end position="586"/>
    </location>
</feature>
<dbReference type="PANTHER" id="PTHR32215">
    <property type="entry name" value="CILIA- AND FLAGELLA-ASSOCIATED PROTEIN 57"/>
    <property type="match status" value="1"/>
</dbReference>
<dbReference type="InterPro" id="IPR001680">
    <property type="entry name" value="WD40_rpt"/>
</dbReference>
<feature type="repeat" description="WD" evidence="3">
    <location>
        <begin position="671"/>
        <end position="712"/>
    </location>
</feature>